<dbReference type="Proteomes" id="UP001176521">
    <property type="component" value="Unassembled WGS sequence"/>
</dbReference>
<comment type="caution">
    <text evidence="2">The sequence shown here is derived from an EMBL/GenBank/DDBJ whole genome shotgun (WGS) entry which is preliminary data.</text>
</comment>
<keyword evidence="1" id="KW-1133">Transmembrane helix</keyword>
<protein>
    <submittedName>
        <fullName evidence="2">Uncharacterized protein</fullName>
    </submittedName>
</protein>
<name>A0AAN6JR35_9BASI</name>
<keyword evidence="3" id="KW-1185">Reference proteome</keyword>
<reference evidence="2" key="1">
    <citation type="journal article" date="2023" name="PhytoFront">
        <title>Draft Genome Resources of Seven Strains of Tilletia horrida, Causal Agent of Kernel Smut of Rice.</title>
        <authorList>
            <person name="Khanal S."/>
            <person name="Antony Babu S."/>
            <person name="Zhou X.G."/>
        </authorList>
    </citation>
    <scope>NUCLEOTIDE SEQUENCE</scope>
    <source>
        <strain evidence="2">TX3</strain>
    </source>
</reference>
<gene>
    <name evidence="2" type="ORF">OC842_003551</name>
</gene>
<dbReference type="AlphaFoldDB" id="A0AAN6JR35"/>
<keyword evidence="1" id="KW-0812">Transmembrane</keyword>
<feature type="transmembrane region" description="Helical" evidence="1">
    <location>
        <begin position="12"/>
        <end position="34"/>
    </location>
</feature>
<organism evidence="2 3">
    <name type="scientific">Tilletia horrida</name>
    <dbReference type="NCBI Taxonomy" id="155126"/>
    <lineage>
        <taxon>Eukaryota</taxon>
        <taxon>Fungi</taxon>
        <taxon>Dikarya</taxon>
        <taxon>Basidiomycota</taxon>
        <taxon>Ustilaginomycotina</taxon>
        <taxon>Exobasidiomycetes</taxon>
        <taxon>Tilletiales</taxon>
        <taxon>Tilletiaceae</taxon>
        <taxon>Tilletia</taxon>
    </lineage>
</organism>
<sequence>MPAPTILEKAGKIVLATLHLIALAAIYVAIVATADFAVNSVEELLAQRCGSPIPLAVAHCATHKASIKIAIALIVLLIALAAILVFRLISHAV</sequence>
<proteinExistence type="predicted"/>
<feature type="transmembrane region" description="Helical" evidence="1">
    <location>
        <begin position="69"/>
        <end position="89"/>
    </location>
</feature>
<keyword evidence="1" id="KW-0472">Membrane</keyword>
<evidence type="ECO:0000313" key="2">
    <source>
        <dbReference type="EMBL" id="KAK0531632.1"/>
    </source>
</evidence>
<evidence type="ECO:0000313" key="3">
    <source>
        <dbReference type="Proteomes" id="UP001176521"/>
    </source>
</evidence>
<evidence type="ECO:0000256" key="1">
    <source>
        <dbReference type="SAM" id="Phobius"/>
    </source>
</evidence>
<accession>A0AAN6JR35</accession>
<dbReference type="EMBL" id="JAPDMQ010000180">
    <property type="protein sequence ID" value="KAK0531632.1"/>
    <property type="molecule type" value="Genomic_DNA"/>
</dbReference>